<proteinExistence type="predicted"/>
<evidence type="ECO:0000313" key="2">
    <source>
        <dbReference type="EMBL" id="DAD84860.1"/>
    </source>
</evidence>
<evidence type="ECO:0000256" key="1">
    <source>
        <dbReference type="SAM" id="Phobius"/>
    </source>
</evidence>
<name>A0A8S5MRM2_9CAUD</name>
<organism evidence="2">
    <name type="scientific">Myoviridae sp. ctfrL10</name>
    <dbReference type="NCBI Taxonomy" id="2826678"/>
    <lineage>
        <taxon>Viruses</taxon>
        <taxon>Duplodnaviria</taxon>
        <taxon>Heunggongvirae</taxon>
        <taxon>Uroviricota</taxon>
        <taxon>Caudoviricetes</taxon>
    </lineage>
</organism>
<keyword evidence="1" id="KW-0472">Membrane</keyword>
<sequence length="518" mass="59793">MASAAERKEALERWKSRCELVRSATAFIPQETPAEKDKRIRYLLGDYNAFVEYYFPHFVVNEVTGKITHCAPFHLDAARLIRDNNNLKAVFKWARGHAKSTHLDIFIPMFLMALGYIGMRYINVMVLVGKSLENAKTLISDIQAELENNQRFIADFGAQVNQGSWEEGKFVTQEGVAFFALGRGQSPRGLRYRNHRPDYIVIDDLDDDELVLNKARVERLTEWVREALFGTLDGGRGRFIMAGNLIARNSVLHNISQIKSVHTSQVNILTSKDEVSWASKWSREEVRAMEVFMGYRSFNKEYMNNPILEGTVFHQEWIRYKRLPKLSTYSDIVLYIDPSWRETKKNDYKAAKLWGATATGELHCIRPFLRQCSIAEMVRWVYDTYEWVTSQGATLRIYMEASFMQDILLDDFSAEGRLRGYQLPITGDKRQKPNKYARIEAVSPLWERGKVYYNEALRKDPDMEASIEQTLSFEAGSSGHDDGPDADEGAIWLLQRRNRTQDIAPILGRRPNAGRNRW</sequence>
<reference evidence="2" key="1">
    <citation type="journal article" date="2021" name="Proc. Natl. Acad. Sci. U.S.A.">
        <title>A Catalog of Tens of Thousands of Viruses from Human Metagenomes Reveals Hidden Associations with Chronic Diseases.</title>
        <authorList>
            <person name="Tisza M.J."/>
            <person name="Buck C.B."/>
        </authorList>
    </citation>
    <scope>NUCLEOTIDE SEQUENCE</scope>
    <source>
        <strain evidence="2">CtfrL10</strain>
    </source>
</reference>
<dbReference type="EMBL" id="BK014968">
    <property type="protein sequence ID" value="DAD84860.1"/>
    <property type="molecule type" value="Genomic_DNA"/>
</dbReference>
<accession>A0A8S5MRM2</accession>
<feature type="transmembrane region" description="Helical" evidence="1">
    <location>
        <begin position="105"/>
        <end position="128"/>
    </location>
</feature>
<keyword evidence="1" id="KW-0812">Transmembrane</keyword>
<protein>
    <submittedName>
        <fullName evidence="2">Large Terminase</fullName>
    </submittedName>
</protein>
<keyword evidence="1" id="KW-1133">Transmembrane helix</keyword>